<feature type="domain" description="Clp R" evidence="8">
    <location>
        <begin position="4"/>
        <end position="149"/>
    </location>
</feature>
<dbReference type="InterPro" id="IPR003959">
    <property type="entry name" value="ATPase_AAA_core"/>
</dbReference>
<protein>
    <submittedName>
        <fullName evidence="9">Negative regulator of genetic competence ClpC/mecB</fullName>
    </submittedName>
</protein>
<dbReference type="InterPro" id="IPR019489">
    <property type="entry name" value="Clp_ATPase_C"/>
</dbReference>
<dbReference type="GO" id="GO:0034605">
    <property type="term" value="P:cellular response to heat"/>
    <property type="evidence" value="ECO:0007669"/>
    <property type="project" value="TreeGrafter"/>
</dbReference>
<dbReference type="Pfam" id="PF17871">
    <property type="entry name" value="AAA_lid_9"/>
    <property type="match status" value="1"/>
</dbReference>
<dbReference type="InterPro" id="IPR041546">
    <property type="entry name" value="ClpA/ClpB_AAA_lid"/>
</dbReference>
<dbReference type="InterPro" id="IPR003593">
    <property type="entry name" value="AAA+_ATPase"/>
</dbReference>
<evidence type="ECO:0000256" key="4">
    <source>
        <dbReference type="ARBA" id="ARBA00023186"/>
    </source>
</evidence>
<dbReference type="CDD" id="cd00009">
    <property type="entry name" value="AAA"/>
    <property type="match status" value="1"/>
</dbReference>
<evidence type="ECO:0000256" key="6">
    <source>
        <dbReference type="RuleBase" id="RU004432"/>
    </source>
</evidence>
<dbReference type="eggNOG" id="COG0542">
    <property type="taxonomic scope" value="Bacteria"/>
</dbReference>
<organism evidence="9 10">
    <name type="scientific">Thermosipho africanus (strain TCF52B)</name>
    <dbReference type="NCBI Taxonomy" id="484019"/>
    <lineage>
        <taxon>Bacteria</taxon>
        <taxon>Thermotogati</taxon>
        <taxon>Thermotogota</taxon>
        <taxon>Thermotogae</taxon>
        <taxon>Thermotogales</taxon>
        <taxon>Fervidobacteriaceae</taxon>
        <taxon>Thermosipho</taxon>
    </lineage>
</organism>
<dbReference type="PROSITE" id="PS51903">
    <property type="entry name" value="CLP_R"/>
    <property type="match status" value="1"/>
</dbReference>
<name>B7IGE4_THEAB</name>
<reference evidence="9 10" key="1">
    <citation type="journal article" date="2009" name="J. Bacteriol.">
        <title>The genome of Thermosipho africanus TCF52B: lateral genetic connections to the Firmicutes and Archaea.</title>
        <authorList>
            <person name="Nesboe C.L."/>
            <person name="Bapteste E."/>
            <person name="Curtis B."/>
            <person name="Dahle H."/>
            <person name="Lopez P."/>
            <person name="Macleod D."/>
            <person name="Dlutek M."/>
            <person name="Bowman S."/>
            <person name="Zhaxybayeva O."/>
            <person name="Birkeland N.-K."/>
            <person name="Doolittle W.F."/>
        </authorList>
    </citation>
    <scope>NUCLEOTIDE SEQUENCE [LARGE SCALE GENOMIC DNA]</scope>
    <source>
        <strain evidence="9 10">TCF52B</strain>
    </source>
</reference>
<dbReference type="InterPro" id="IPR036628">
    <property type="entry name" value="Clp_N_dom_sf"/>
</dbReference>
<evidence type="ECO:0000313" key="9">
    <source>
        <dbReference type="EMBL" id="ACJ75158.1"/>
    </source>
</evidence>
<dbReference type="SUPFAM" id="SSF52540">
    <property type="entry name" value="P-loop containing nucleoside triphosphate hydrolases"/>
    <property type="match status" value="2"/>
</dbReference>
<dbReference type="InterPro" id="IPR001270">
    <property type="entry name" value="ClpA/B"/>
</dbReference>
<dbReference type="GO" id="GO:0005524">
    <property type="term" value="F:ATP binding"/>
    <property type="evidence" value="ECO:0007669"/>
    <property type="project" value="UniProtKB-KW"/>
</dbReference>
<dbReference type="EMBL" id="CP001185">
    <property type="protein sequence ID" value="ACJ75158.1"/>
    <property type="molecule type" value="Genomic_DNA"/>
</dbReference>
<dbReference type="FunFam" id="3.40.50.300:FF:000010">
    <property type="entry name" value="Chaperone clpB 1, putative"/>
    <property type="match status" value="1"/>
</dbReference>
<evidence type="ECO:0000256" key="2">
    <source>
        <dbReference type="ARBA" id="ARBA00022741"/>
    </source>
</evidence>
<dbReference type="FunFam" id="3.40.50.300:FF:000025">
    <property type="entry name" value="ATP-dependent Clp protease subunit"/>
    <property type="match status" value="1"/>
</dbReference>
<feature type="coiled-coil region" evidence="7">
    <location>
        <begin position="44"/>
        <end position="71"/>
    </location>
</feature>
<gene>
    <name evidence="9" type="ordered locus">THA_686</name>
</gene>
<dbReference type="HOGENOM" id="CLU_005070_4_1_0"/>
<dbReference type="Pfam" id="PF02861">
    <property type="entry name" value="Clp_N"/>
    <property type="match status" value="1"/>
</dbReference>
<dbReference type="RefSeq" id="WP_012579727.1">
    <property type="nucleotide sequence ID" value="NC_011653.1"/>
</dbReference>
<evidence type="ECO:0000256" key="3">
    <source>
        <dbReference type="ARBA" id="ARBA00022840"/>
    </source>
</evidence>
<keyword evidence="4 6" id="KW-0143">Chaperone</keyword>
<proteinExistence type="inferred from homology"/>
<evidence type="ECO:0000259" key="8">
    <source>
        <dbReference type="PROSITE" id="PS51903"/>
    </source>
</evidence>
<dbReference type="OrthoDB" id="9803641at2"/>
<dbReference type="SUPFAM" id="SSF81923">
    <property type="entry name" value="Double Clp-N motif"/>
    <property type="match status" value="1"/>
</dbReference>
<keyword evidence="2 6" id="KW-0547">Nucleotide-binding</keyword>
<dbReference type="PANTHER" id="PTHR11638:SF18">
    <property type="entry name" value="HEAT SHOCK PROTEIN 104"/>
    <property type="match status" value="1"/>
</dbReference>
<dbReference type="PRINTS" id="PR00300">
    <property type="entry name" value="CLPPROTEASEA"/>
</dbReference>
<dbReference type="Pfam" id="PF07724">
    <property type="entry name" value="AAA_2"/>
    <property type="match status" value="1"/>
</dbReference>
<dbReference type="InterPro" id="IPR004176">
    <property type="entry name" value="Clp_R_N"/>
</dbReference>
<dbReference type="Pfam" id="PF10431">
    <property type="entry name" value="ClpB_D2-small"/>
    <property type="match status" value="1"/>
</dbReference>
<keyword evidence="7" id="KW-0175">Coiled coil</keyword>
<keyword evidence="1 5" id="KW-0677">Repeat</keyword>
<dbReference type="Proteomes" id="UP000002453">
    <property type="component" value="Chromosome"/>
</dbReference>
<dbReference type="InterPro" id="IPR050130">
    <property type="entry name" value="ClpA_ClpB"/>
</dbReference>
<dbReference type="PANTHER" id="PTHR11638">
    <property type="entry name" value="ATP-DEPENDENT CLP PROTEASE"/>
    <property type="match status" value="1"/>
</dbReference>
<evidence type="ECO:0000256" key="7">
    <source>
        <dbReference type="SAM" id="Coils"/>
    </source>
</evidence>
<comment type="similarity">
    <text evidence="6">Belongs to the ClpA/ClpB family.</text>
</comment>
<dbReference type="PROSITE" id="PS00870">
    <property type="entry name" value="CLPAB_1"/>
    <property type="match status" value="1"/>
</dbReference>
<dbReference type="InterPro" id="IPR018368">
    <property type="entry name" value="ClpA/B_CS1"/>
</dbReference>
<dbReference type="PROSITE" id="PS00871">
    <property type="entry name" value="CLPAB_2"/>
    <property type="match status" value="1"/>
</dbReference>
<dbReference type="SMART" id="SM01086">
    <property type="entry name" value="ClpB_D2-small"/>
    <property type="match status" value="1"/>
</dbReference>
<evidence type="ECO:0000313" key="10">
    <source>
        <dbReference type="Proteomes" id="UP000002453"/>
    </source>
</evidence>
<accession>B7IGE4</accession>
<evidence type="ECO:0000256" key="5">
    <source>
        <dbReference type="PROSITE-ProRule" id="PRU01251"/>
    </source>
</evidence>
<dbReference type="Pfam" id="PF00004">
    <property type="entry name" value="AAA"/>
    <property type="match status" value="1"/>
</dbReference>
<dbReference type="CDD" id="cd19499">
    <property type="entry name" value="RecA-like_ClpB_Hsp104-like"/>
    <property type="match status" value="1"/>
</dbReference>
<sequence length="735" mass="83555">MFDMNEYTENGQRILMAVSDILTRYKQNQMSSEHILLSILEDDENAAKDILKHLKVDITELKRELESFISRYGVKTNAPTGQIYITPEARHVLEEAKKEAKRMGDEKIGSDHLLLAMTLIPESMTFRILSRYGVTQDKVYQAIKELRTSGVTSEDENVDVLTKFTEDLTELARKNKLLPVIGRDNEIFRVMEILGRKLKNNPVIIGDPGVGKTAIVEGLAQKIVEEKVPDFLKNKKILKLDLARVIAGTKFRGEFEERLKKIIDVVKKSPDVILFIDEIHTVVGAGASEGSVDAANILKPELARGELRCIGATTVEEYRRYIEKDKALERRFQPIYVTEPSIEETIEILRGLKKSFEEFHNVRITDKAIEYAAKLAARYITDRFLPDKAVDLLDESASRIKILGKKEVTEEDIAKTVEMWTKIPVGKMLEGEKEKLKNLEKIIHEKFVDQEEAVKVVSSAIRMSRTGIRNLKRPAGVFLFLGPTGVGKTELAKRLSEILFGSSQSLIRIDMSEYMEKHSVARLIGAPPGYVGHEQGGQLTEAVRRRPYSVILFDEIEKANPEVFNVLLQVFDDGRLTDGKGNTVDFRNTIIIMTSNLASEEIVRAIEQNREDEISTTVEKIVKNKLKPEFLNRLDAIVIFKPLKKEDVKKIVDIYLEELNERLKEKSIKVILEESVKDYLAEVGYIPSMGARPLRRLFENTIEFTISNLIIDEKLNEGNTITFKNTEKGITYDII</sequence>
<dbReference type="SMART" id="SM00382">
    <property type="entry name" value="AAA"/>
    <property type="match status" value="2"/>
</dbReference>
<dbReference type="STRING" id="484019.THA_686"/>
<dbReference type="AlphaFoldDB" id="B7IGE4"/>
<evidence type="ECO:0000256" key="1">
    <source>
        <dbReference type="ARBA" id="ARBA00022737"/>
    </source>
</evidence>
<keyword evidence="3 6" id="KW-0067">ATP-binding</keyword>
<dbReference type="GO" id="GO:0005737">
    <property type="term" value="C:cytoplasm"/>
    <property type="evidence" value="ECO:0007669"/>
    <property type="project" value="TreeGrafter"/>
</dbReference>
<keyword evidence="10" id="KW-1185">Reference proteome</keyword>
<dbReference type="Gene3D" id="3.40.50.300">
    <property type="entry name" value="P-loop containing nucleotide triphosphate hydrolases"/>
    <property type="match status" value="2"/>
</dbReference>
<dbReference type="InterPro" id="IPR027417">
    <property type="entry name" value="P-loop_NTPase"/>
</dbReference>
<dbReference type="Gene3D" id="1.10.1780.10">
    <property type="entry name" value="Clp, N-terminal domain"/>
    <property type="match status" value="1"/>
</dbReference>
<dbReference type="Gene3D" id="1.10.8.60">
    <property type="match status" value="2"/>
</dbReference>
<dbReference type="GO" id="GO:0016887">
    <property type="term" value="F:ATP hydrolysis activity"/>
    <property type="evidence" value="ECO:0007669"/>
    <property type="project" value="InterPro"/>
</dbReference>
<dbReference type="InterPro" id="IPR028299">
    <property type="entry name" value="ClpA/B_CS2"/>
</dbReference>
<dbReference type="KEGG" id="taf:THA_686"/>